<proteinExistence type="predicted"/>
<feature type="domain" description="Beta-ketoacyl-[acyl-carrier-protein] synthase III N-terminal" evidence="4">
    <location>
        <begin position="153"/>
        <end position="222"/>
    </location>
</feature>
<dbReference type="InterPro" id="IPR016039">
    <property type="entry name" value="Thiolase-like"/>
</dbReference>
<evidence type="ECO:0000313" key="6">
    <source>
        <dbReference type="Proteomes" id="UP001595444"/>
    </source>
</evidence>
<dbReference type="EMBL" id="JBHRSL010000027">
    <property type="protein sequence ID" value="MFC3053591.1"/>
    <property type="molecule type" value="Genomic_DNA"/>
</dbReference>
<name>A0ABV7D9T0_9PROT</name>
<dbReference type="SUPFAM" id="SSF53901">
    <property type="entry name" value="Thiolase-like"/>
    <property type="match status" value="1"/>
</dbReference>
<accession>A0ABV7D9T0</accession>
<keyword evidence="6" id="KW-1185">Reference proteome</keyword>
<sequence>MVDVVISGTGLYVPPHKITNEELVETFNAFVDKFNAENKADIDAGIIPAKQHSSAAFIEKASGIKARHLVDVEGVMDLDRMMSKMPEGGHGTDEEPCFQAKMAIEAAKAALENAGLQAEDIDHLVCSAALLQRYFPAIGIEVQHHLGTKGSAMDMVMACSSATYGLIAGVNAIKSGAADRVLMINPEIFSTVIDFRNRDSHFIFGDIAVAVVLERADLAKGNNLWKVTNTKAETKFSSNIRSHYGPMTRLDDNSMFREDMFFMQEGRKVFRELLPLVTDFIWAQLESQHLEVKDLSRMWLHQANINMNMFAAKKLLGREPEALEAPTVLDEYGNTAGAGSIVAFHKYHDDLKVGDKGLICSFGAGYSIGSLLVEKVK</sequence>
<dbReference type="PANTHER" id="PTHR34069">
    <property type="entry name" value="3-OXOACYL-[ACYL-CARRIER-PROTEIN] SYNTHASE 3"/>
    <property type="match status" value="1"/>
</dbReference>
<keyword evidence="1" id="KW-0808">Transferase</keyword>
<dbReference type="InterPro" id="IPR013751">
    <property type="entry name" value="ACP_syn_III_N"/>
</dbReference>
<comment type="caution">
    <text evidence="5">The sequence shown here is derived from an EMBL/GenBank/DDBJ whole genome shotgun (WGS) entry which is preliminary data.</text>
</comment>
<dbReference type="CDD" id="cd00830">
    <property type="entry name" value="KAS_III"/>
    <property type="match status" value="1"/>
</dbReference>
<dbReference type="Proteomes" id="UP001595444">
    <property type="component" value="Unassembled WGS sequence"/>
</dbReference>
<dbReference type="Pfam" id="PF08545">
    <property type="entry name" value="ACP_syn_III"/>
    <property type="match status" value="1"/>
</dbReference>
<dbReference type="NCBIfam" id="NF005703">
    <property type="entry name" value="PRK07515.1"/>
    <property type="match status" value="1"/>
</dbReference>
<evidence type="ECO:0000259" key="4">
    <source>
        <dbReference type="Pfam" id="PF08545"/>
    </source>
</evidence>
<evidence type="ECO:0000256" key="1">
    <source>
        <dbReference type="ARBA" id="ARBA00022679"/>
    </source>
</evidence>
<dbReference type="PANTHER" id="PTHR34069:SF2">
    <property type="entry name" value="BETA-KETOACYL-[ACYL-CARRIER-PROTEIN] SYNTHASE III"/>
    <property type="match status" value="1"/>
</dbReference>
<protein>
    <submittedName>
        <fullName evidence="5">Beta-ketoacyl-ACP synthase III</fullName>
    </submittedName>
</protein>
<evidence type="ECO:0000259" key="3">
    <source>
        <dbReference type="Pfam" id="PF08541"/>
    </source>
</evidence>
<dbReference type="InterPro" id="IPR013747">
    <property type="entry name" value="ACP_syn_III_C"/>
</dbReference>
<dbReference type="RefSeq" id="WP_194215459.1">
    <property type="nucleotide sequence ID" value="NZ_CP061205.1"/>
</dbReference>
<dbReference type="Gene3D" id="3.40.47.10">
    <property type="match status" value="2"/>
</dbReference>
<evidence type="ECO:0000313" key="5">
    <source>
        <dbReference type="EMBL" id="MFC3053591.1"/>
    </source>
</evidence>
<feature type="domain" description="Beta-ketoacyl-[acyl-carrier-protein] synthase III C-terminal" evidence="3">
    <location>
        <begin position="285"/>
        <end position="374"/>
    </location>
</feature>
<gene>
    <name evidence="5" type="ORF">ACFOKA_16950</name>
</gene>
<organism evidence="5 6">
    <name type="scientific">Kordiimonas pumila</name>
    <dbReference type="NCBI Taxonomy" id="2161677"/>
    <lineage>
        <taxon>Bacteria</taxon>
        <taxon>Pseudomonadati</taxon>
        <taxon>Pseudomonadota</taxon>
        <taxon>Alphaproteobacteria</taxon>
        <taxon>Kordiimonadales</taxon>
        <taxon>Kordiimonadaceae</taxon>
        <taxon>Kordiimonas</taxon>
    </lineage>
</organism>
<reference evidence="6" key="1">
    <citation type="journal article" date="2019" name="Int. J. Syst. Evol. Microbiol.">
        <title>The Global Catalogue of Microorganisms (GCM) 10K type strain sequencing project: providing services to taxonomists for standard genome sequencing and annotation.</title>
        <authorList>
            <consortium name="The Broad Institute Genomics Platform"/>
            <consortium name="The Broad Institute Genome Sequencing Center for Infectious Disease"/>
            <person name="Wu L."/>
            <person name="Ma J."/>
        </authorList>
    </citation>
    <scope>NUCLEOTIDE SEQUENCE [LARGE SCALE GENOMIC DNA]</scope>
    <source>
        <strain evidence="6">KCTC 62164</strain>
    </source>
</reference>
<evidence type="ECO:0000256" key="2">
    <source>
        <dbReference type="ARBA" id="ARBA00023315"/>
    </source>
</evidence>
<dbReference type="Pfam" id="PF08541">
    <property type="entry name" value="ACP_syn_III_C"/>
    <property type="match status" value="1"/>
</dbReference>
<keyword evidence="2" id="KW-0012">Acyltransferase</keyword>